<feature type="compositionally biased region" description="Basic and acidic residues" evidence="1">
    <location>
        <begin position="717"/>
        <end position="728"/>
    </location>
</feature>
<evidence type="ECO:0000313" key="2">
    <source>
        <dbReference type="EMBL" id="PWI73980.1"/>
    </source>
</evidence>
<feature type="compositionally biased region" description="Basic and acidic residues" evidence="1">
    <location>
        <begin position="534"/>
        <end position="568"/>
    </location>
</feature>
<feature type="compositionally biased region" description="Polar residues" evidence="1">
    <location>
        <begin position="901"/>
        <end position="917"/>
    </location>
</feature>
<feature type="compositionally biased region" description="Pro residues" evidence="1">
    <location>
        <begin position="767"/>
        <end position="778"/>
    </location>
</feature>
<comment type="caution">
    <text evidence="2">The sequence shown here is derived from an EMBL/GenBank/DDBJ whole genome shotgun (WGS) entry which is preliminary data.</text>
</comment>
<feature type="compositionally biased region" description="Pro residues" evidence="1">
    <location>
        <begin position="571"/>
        <end position="586"/>
    </location>
</feature>
<feature type="compositionally biased region" description="Low complexity" evidence="1">
    <location>
        <begin position="921"/>
        <end position="939"/>
    </location>
</feature>
<evidence type="ECO:0000256" key="1">
    <source>
        <dbReference type="SAM" id="MobiDB-lite"/>
    </source>
</evidence>
<accession>A0A2U3EHQ6</accession>
<feature type="compositionally biased region" description="Polar residues" evidence="1">
    <location>
        <begin position="680"/>
        <end position="700"/>
    </location>
</feature>
<feature type="compositionally biased region" description="Basic and acidic residues" evidence="1">
    <location>
        <begin position="796"/>
        <end position="814"/>
    </location>
</feature>
<feature type="compositionally biased region" description="Polar residues" evidence="1">
    <location>
        <begin position="354"/>
        <end position="363"/>
    </location>
</feature>
<name>A0A2U3EHQ6_PURLI</name>
<gene>
    <name evidence="2" type="ORF">PCL_09256</name>
</gene>
<dbReference type="EMBL" id="LCWV01000004">
    <property type="protein sequence ID" value="PWI73980.1"/>
    <property type="molecule type" value="Genomic_DNA"/>
</dbReference>
<dbReference type="Proteomes" id="UP000245956">
    <property type="component" value="Unassembled WGS sequence"/>
</dbReference>
<reference evidence="2 3" key="1">
    <citation type="journal article" date="2016" name="Front. Microbiol.">
        <title>Genome and transcriptome sequences reveal the specific parasitism of the nematophagous Purpureocillium lilacinum 36-1.</title>
        <authorList>
            <person name="Xie J."/>
            <person name="Li S."/>
            <person name="Mo C."/>
            <person name="Xiao X."/>
            <person name="Peng D."/>
            <person name="Wang G."/>
            <person name="Xiao Y."/>
        </authorList>
    </citation>
    <scope>NUCLEOTIDE SEQUENCE [LARGE SCALE GENOMIC DNA]</scope>
    <source>
        <strain evidence="2 3">36-1</strain>
    </source>
</reference>
<dbReference type="AlphaFoldDB" id="A0A2U3EHQ6"/>
<evidence type="ECO:0000313" key="3">
    <source>
        <dbReference type="Proteomes" id="UP000245956"/>
    </source>
</evidence>
<protein>
    <submittedName>
        <fullName evidence="2">Uncharacterized protein</fullName>
    </submittedName>
</protein>
<feature type="region of interest" description="Disordered" evidence="1">
    <location>
        <begin position="283"/>
        <end position="332"/>
    </location>
</feature>
<organism evidence="2 3">
    <name type="scientific">Purpureocillium lilacinum</name>
    <name type="common">Paecilomyces lilacinus</name>
    <dbReference type="NCBI Taxonomy" id="33203"/>
    <lineage>
        <taxon>Eukaryota</taxon>
        <taxon>Fungi</taxon>
        <taxon>Dikarya</taxon>
        <taxon>Ascomycota</taxon>
        <taxon>Pezizomycotina</taxon>
        <taxon>Sordariomycetes</taxon>
        <taxon>Hypocreomycetidae</taxon>
        <taxon>Hypocreales</taxon>
        <taxon>Ophiocordycipitaceae</taxon>
        <taxon>Purpureocillium</taxon>
    </lineage>
</organism>
<feature type="region of interest" description="Disordered" evidence="1">
    <location>
        <begin position="454"/>
        <end position="978"/>
    </location>
</feature>
<feature type="compositionally biased region" description="Basic and acidic residues" evidence="1">
    <location>
        <begin position="854"/>
        <end position="880"/>
    </location>
</feature>
<feature type="compositionally biased region" description="Basic and acidic residues" evidence="1">
    <location>
        <begin position="454"/>
        <end position="463"/>
    </location>
</feature>
<sequence>MARRRAHRAFTWIGSDGPGQQGPVVRRAPLALSRRAVRSTVTSVLRAGAKPNLLGQLLARSRLDAFLTTTGPQGLPLPRRRAPEAAALVLQPLPRHLRSPAADLHCPEHHLGQQPRRRSVCLPACLHGHSSSTHSLRFGCQPASPLLFSLEASSHLRLPTHTNTLITRSLSFPFSCPLLRSASPPLHTNDDFGGGHGAVPSAHPASVTLFCFFPFASSLSLVFCLRQPLAAQRALPPRLLSVCETRPRGGTYLPGTWVLRRAYRGSVEPQTTPKLRFRRLLHHHKHHRPRPTPRLASSRADTSPSPLRHRTAPHRTAPLLASPPSPPPLSAHCIALRPARLRAAPAITTETRHSSPSQTQGGSNDKDRKRRTPPPPQTMDAAAKTVESLSEHILPEKPHHLSYHTNWRYRVRPDDPAPGSRPRFEEWHNTRLQYMTLVSQADRGTLMTRSYYDMREEPPKPVPREVSALAAGGDKKKKLSLSDYKNKKTGTPSSASPPEPAIAKKLDGERVPPSNPDRLTVANTSNPHGAAEPKPSKRTPDSRKLDGLKAPDSRPSLDGKSRPARDGPDTTLPPKPPSLPPKPPSPAARKRLVDVEDEFRPQKRSKPDDRRPIDERPPPLSNRDDPQRRKDRLQASARDSLPPKEDRLSSSSSLPNGRSILKGAVNTARNPSPGARPRGDSTNGVRPSLGGSNRGTPTKSDASKSFVPPLLSPLHLSFDDQNRTRGDGDEGPTARKKKRDDSRDAAPAAKTKKSEALPLSKKNRPPAVIPPLLSPTLPPAVEIELRRKNNASPEPSDDKSRDGRDALGIKKDPASDNGNEEPAKPGPRRKLLVTLDIPKQLRPTVRKILALPPARKDAAKRDRDKEREKESERERDRAGSDDESQAPPARKRPVGAVDSAADSQATKRPRVSDTSHLSRVAATPSTPSRRSTAMSRASSGNSMANTPGEGVQATPTTSVDRRPNGQGVTVTKPEHQREMKTLLEMQDRLKKRAKGLKHDSDSTFQKYNAISRRHDEDKMKYGFALALECIITFTMAFQAMNPSRRLSKHRGDYATWFSMIPLLDSVYNEMRREGINTNKPVFAALLVLHCTCVDEVLRYASNLDSRPLKYEEVITMERQRTRYWPWVGEINSTIADQDMRIDVKPWYTIDEVTNAALRVVRNWCAQENIDWTPDPMLAEYWPFQRGHA</sequence>
<feature type="region of interest" description="Disordered" evidence="1">
    <location>
        <begin position="347"/>
        <end position="386"/>
    </location>
</feature>
<feature type="compositionally biased region" description="Basic and acidic residues" evidence="1">
    <location>
        <begin position="591"/>
        <end position="628"/>
    </location>
</feature>
<proteinExistence type="predicted"/>